<proteinExistence type="predicted"/>
<dbReference type="Proteomes" id="UP001596545">
    <property type="component" value="Unassembled WGS sequence"/>
</dbReference>
<dbReference type="InterPro" id="IPR002831">
    <property type="entry name" value="Tscrpt_reg_TrmB_N"/>
</dbReference>
<organism evidence="2 3">
    <name type="scientific">Halorubrum rutilum</name>
    <dbReference type="NCBI Taxonomy" id="1364933"/>
    <lineage>
        <taxon>Archaea</taxon>
        <taxon>Methanobacteriati</taxon>
        <taxon>Methanobacteriota</taxon>
        <taxon>Stenosarchaea group</taxon>
        <taxon>Halobacteria</taxon>
        <taxon>Halobacteriales</taxon>
        <taxon>Haloferacaceae</taxon>
        <taxon>Halorubrum</taxon>
    </lineage>
</organism>
<accession>A0ABD6AQE5</accession>
<dbReference type="AlphaFoldDB" id="A0ABD6AQE5"/>
<evidence type="ECO:0000313" key="3">
    <source>
        <dbReference type="Proteomes" id="UP001596545"/>
    </source>
</evidence>
<feature type="domain" description="Transcription regulator TrmB N-terminal" evidence="1">
    <location>
        <begin position="23"/>
        <end position="94"/>
    </location>
</feature>
<dbReference type="InterPro" id="IPR036388">
    <property type="entry name" value="WH-like_DNA-bd_sf"/>
</dbReference>
<dbReference type="Pfam" id="PF01978">
    <property type="entry name" value="TrmB"/>
    <property type="match status" value="1"/>
</dbReference>
<dbReference type="Gene3D" id="1.10.10.10">
    <property type="entry name" value="Winged helix-like DNA-binding domain superfamily/Winged helix DNA-binding domain"/>
    <property type="match status" value="1"/>
</dbReference>
<protein>
    <submittedName>
        <fullName evidence="2">Helix-turn-helix domain-containing protein</fullName>
    </submittedName>
</protein>
<reference evidence="2 3" key="1">
    <citation type="journal article" date="2019" name="Int. J. Syst. Evol. Microbiol.">
        <title>The Global Catalogue of Microorganisms (GCM) 10K type strain sequencing project: providing services to taxonomists for standard genome sequencing and annotation.</title>
        <authorList>
            <consortium name="The Broad Institute Genomics Platform"/>
            <consortium name="The Broad Institute Genome Sequencing Center for Infectious Disease"/>
            <person name="Wu L."/>
            <person name="Ma J."/>
        </authorList>
    </citation>
    <scope>NUCLEOTIDE SEQUENCE [LARGE SCALE GENOMIC DNA]</scope>
    <source>
        <strain evidence="2 3">CGMCC 1.12554</strain>
    </source>
</reference>
<dbReference type="SUPFAM" id="SSF46785">
    <property type="entry name" value="Winged helix' DNA-binding domain"/>
    <property type="match status" value="1"/>
</dbReference>
<comment type="caution">
    <text evidence="2">The sequence shown here is derived from an EMBL/GenBank/DDBJ whole genome shotgun (WGS) entry which is preliminary data.</text>
</comment>
<dbReference type="InterPro" id="IPR036390">
    <property type="entry name" value="WH_DNA-bd_sf"/>
</dbReference>
<sequence>MIDSISEQLEREMACEALLSCFYDHTELDKECYQQIASSSEPLTVDDVAEKISCGRSTVYRSIQRLLRTGLIEEEQINYDDGGYYHQYSVTDPKEAASDMYRTLTNWYVKMDQLISDFDEICNKTE</sequence>
<dbReference type="EMBL" id="JBHTBL010000017">
    <property type="protein sequence ID" value="MFC7325893.1"/>
    <property type="molecule type" value="Genomic_DNA"/>
</dbReference>
<evidence type="ECO:0000259" key="1">
    <source>
        <dbReference type="Pfam" id="PF01978"/>
    </source>
</evidence>
<name>A0ABD6AQE5_9EURY</name>
<evidence type="ECO:0000313" key="2">
    <source>
        <dbReference type="EMBL" id="MFC7325893.1"/>
    </source>
</evidence>
<dbReference type="RefSeq" id="WP_379792247.1">
    <property type="nucleotide sequence ID" value="NZ_JBHTBL010000017.1"/>
</dbReference>
<keyword evidence="3" id="KW-1185">Reference proteome</keyword>
<gene>
    <name evidence="2" type="ORF">ACFQMF_15090</name>
</gene>